<dbReference type="Proteomes" id="UP000265520">
    <property type="component" value="Unassembled WGS sequence"/>
</dbReference>
<dbReference type="InterPro" id="IPR038765">
    <property type="entry name" value="Papain-like_cys_pep_sf"/>
</dbReference>
<dbReference type="GO" id="GO:0006508">
    <property type="term" value="P:proteolysis"/>
    <property type="evidence" value="ECO:0007669"/>
    <property type="project" value="UniProtKB-KW"/>
</dbReference>
<feature type="transmembrane region" description="Helical" evidence="5">
    <location>
        <begin position="80"/>
        <end position="103"/>
    </location>
</feature>
<keyword evidence="8" id="KW-1185">Reference proteome</keyword>
<evidence type="ECO:0000256" key="3">
    <source>
        <dbReference type="ARBA" id="ARBA00022801"/>
    </source>
</evidence>
<dbReference type="SUPFAM" id="SSF54001">
    <property type="entry name" value="Cysteine proteinases"/>
    <property type="match status" value="1"/>
</dbReference>
<keyword evidence="5" id="KW-0472">Membrane</keyword>
<keyword evidence="4" id="KW-0788">Thiol protease</keyword>
<keyword evidence="2" id="KW-0645">Protease</keyword>
<evidence type="ECO:0000256" key="5">
    <source>
        <dbReference type="SAM" id="Phobius"/>
    </source>
</evidence>
<keyword evidence="3" id="KW-0378">Hydrolase</keyword>
<dbReference type="EMBL" id="LXQA010004912">
    <property type="protein sequence ID" value="MCH83278.1"/>
    <property type="molecule type" value="Genomic_DNA"/>
</dbReference>
<organism evidence="7 8">
    <name type="scientific">Trifolium medium</name>
    <dbReference type="NCBI Taxonomy" id="97028"/>
    <lineage>
        <taxon>Eukaryota</taxon>
        <taxon>Viridiplantae</taxon>
        <taxon>Streptophyta</taxon>
        <taxon>Embryophyta</taxon>
        <taxon>Tracheophyta</taxon>
        <taxon>Spermatophyta</taxon>
        <taxon>Magnoliopsida</taxon>
        <taxon>eudicotyledons</taxon>
        <taxon>Gunneridae</taxon>
        <taxon>Pentapetalae</taxon>
        <taxon>rosids</taxon>
        <taxon>fabids</taxon>
        <taxon>Fabales</taxon>
        <taxon>Fabaceae</taxon>
        <taxon>Papilionoideae</taxon>
        <taxon>50 kb inversion clade</taxon>
        <taxon>NPAAA clade</taxon>
        <taxon>Hologalegina</taxon>
        <taxon>IRL clade</taxon>
        <taxon>Trifolieae</taxon>
        <taxon>Trifolium</taxon>
    </lineage>
</organism>
<keyword evidence="5" id="KW-0812">Transmembrane</keyword>
<name>A0A392M911_9FABA</name>
<comment type="similarity">
    <text evidence="1">Belongs to the peptidase C1 family.</text>
</comment>
<dbReference type="Gene3D" id="3.90.70.10">
    <property type="entry name" value="Cysteine proteinases"/>
    <property type="match status" value="1"/>
</dbReference>
<dbReference type="GO" id="GO:0008234">
    <property type="term" value="F:cysteine-type peptidase activity"/>
    <property type="evidence" value="ECO:0007669"/>
    <property type="project" value="UniProtKB-KW"/>
</dbReference>
<evidence type="ECO:0000256" key="1">
    <source>
        <dbReference type="ARBA" id="ARBA00008455"/>
    </source>
</evidence>
<dbReference type="InterPro" id="IPR000668">
    <property type="entry name" value="Peptidase_C1A_C"/>
</dbReference>
<gene>
    <name evidence="7" type="ORF">A2U01_0004097</name>
</gene>
<keyword evidence="5" id="KW-1133">Transmembrane helix</keyword>
<proteinExistence type="inferred from homology"/>
<dbReference type="Pfam" id="PF00112">
    <property type="entry name" value="Peptidase_C1"/>
    <property type="match status" value="1"/>
</dbReference>
<evidence type="ECO:0000313" key="7">
    <source>
        <dbReference type="EMBL" id="MCH83278.1"/>
    </source>
</evidence>
<evidence type="ECO:0000259" key="6">
    <source>
        <dbReference type="Pfam" id="PF00112"/>
    </source>
</evidence>
<dbReference type="PANTHER" id="PTHR12411">
    <property type="entry name" value="CYSTEINE PROTEASE FAMILY C1-RELATED"/>
    <property type="match status" value="1"/>
</dbReference>
<evidence type="ECO:0000256" key="4">
    <source>
        <dbReference type="ARBA" id="ARBA00022807"/>
    </source>
</evidence>
<dbReference type="InterPro" id="IPR013128">
    <property type="entry name" value="Peptidase_C1A"/>
</dbReference>
<accession>A0A392M911</accession>
<reference evidence="7 8" key="1">
    <citation type="journal article" date="2018" name="Front. Plant Sci.">
        <title>Red Clover (Trifolium pratense) and Zigzag Clover (T. medium) - A Picture of Genomic Similarities and Differences.</title>
        <authorList>
            <person name="Dluhosova J."/>
            <person name="Istvanek J."/>
            <person name="Nedelnik J."/>
            <person name="Repkova J."/>
        </authorList>
    </citation>
    <scope>NUCLEOTIDE SEQUENCE [LARGE SCALE GENOMIC DNA]</scope>
    <source>
        <strain evidence="8">cv. 10/8</strain>
        <tissue evidence="7">Leaf</tissue>
    </source>
</reference>
<evidence type="ECO:0000313" key="8">
    <source>
        <dbReference type="Proteomes" id="UP000265520"/>
    </source>
</evidence>
<feature type="domain" description="Peptidase C1A papain C-terminal" evidence="6">
    <location>
        <begin position="1"/>
        <end position="83"/>
    </location>
</feature>
<evidence type="ECO:0000256" key="2">
    <source>
        <dbReference type="ARBA" id="ARBA00022670"/>
    </source>
</evidence>
<comment type="caution">
    <text evidence="7">The sequence shown here is derived from an EMBL/GenBank/DDBJ whole genome shotgun (WGS) entry which is preliminary data.</text>
</comment>
<dbReference type="AlphaFoldDB" id="A0A392M911"/>
<sequence length="131" mass="13884">MDDAFKFIIQNNGISTEAGYPYQGVDGTCKANEASTPAATITGYEDVPANNENALEKAVANQPISVAIDASGSTSSFTKVVFSLVHAVLSWIMESLLWVMVLVMMVPNIGWLKTPGEQIGGKKDTLGCKGV</sequence>
<protein>
    <submittedName>
        <fullName evidence="7">Vignain-like</fullName>
    </submittedName>
</protein>